<evidence type="ECO:0000256" key="1">
    <source>
        <dbReference type="SAM" id="MobiDB-lite"/>
    </source>
</evidence>
<dbReference type="EC" id="2.3.-.-" evidence="4"/>
<feature type="region of interest" description="Disordered" evidence="1">
    <location>
        <begin position="393"/>
        <end position="428"/>
    </location>
</feature>
<feature type="transmembrane region" description="Helical" evidence="2">
    <location>
        <begin position="171"/>
        <end position="189"/>
    </location>
</feature>
<gene>
    <name evidence="4" type="ORF">P5G50_08090</name>
</gene>
<keyword evidence="2" id="KW-1133">Transmembrane helix</keyword>
<dbReference type="PANTHER" id="PTHR23028:SF131">
    <property type="entry name" value="BLR2367 PROTEIN"/>
    <property type="match status" value="1"/>
</dbReference>
<accession>A0ABT8KAC6</accession>
<comment type="caution">
    <text evidence="4">The sequence shown here is derived from an EMBL/GenBank/DDBJ whole genome shotgun (WGS) entry which is preliminary data.</text>
</comment>
<organism evidence="4 5">
    <name type="scientific">Leifsonia williamsii</name>
    <dbReference type="NCBI Taxonomy" id="3035919"/>
    <lineage>
        <taxon>Bacteria</taxon>
        <taxon>Bacillati</taxon>
        <taxon>Actinomycetota</taxon>
        <taxon>Actinomycetes</taxon>
        <taxon>Micrococcales</taxon>
        <taxon>Microbacteriaceae</taxon>
        <taxon>Leifsonia</taxon>
    </lineage>
</organism>
<dbReference type="RefSeq" id="WP_301211102.1">
    <property type="nucleotide sequence ID" value="NZ_JAROCF010000001.1"/>
</dbReference>
<dbReference type="EMBL" id="JAROCF010000001">
    <property type="protein sequence ID" value="MDN4614408.1"/>
    <property type="molecule type" value="Genomic_DNA"/>
</dbReference>
<keyword evidence="4" id="KW-0808">Transferase</keyword>
<feature type="transmembrane region" description="Helical" evidence="2">
    <location>
        <begin position="219"/>
        <end position="239"/>
    </location>
</feature>
<feature type="transmembrane region" description="Helical" evidence="2">
    <location>
        <begin position="194"/>
        <end position="213"/>
    </location>
</feature>
<feature type="transmembrane region" description="Helical" evidence="2">
    <location>
        <begin position="251"/>
        <end position="270"/>
    </location>
</feature>
<evidence type="ECO:0000256" key="2">
    <source>
        <dbReference type="SAM" id="Phobius"/>
    </source>
</evidence>
<feature type="transmembrane region" description="Helical" evidence="2">
    <location>
        <begin position="344"/>
        <end position="366"/>
    </location>
</feature>
<feature type="transmembrane region" description="Helical" evidence="2">
    <location>
        <begin position="282"/>
        <end position="302"/>
    </location>
</feature>
<reference evidence="4" key="1">
    <citation type="submission" date="2023-06" db="EMBL/GenBank/DDBJ databases">
        <title>MT1 and MT2 Draft Genomes of Novel Species.</title>
        <authorList>
            <person name="Venkateswaran K."/>
        </authorList>
    </citation>
    <scope>NUCLEOTIDE SEQUENCE</scope>
    <source>
        <strain evidence="4">F6_8S_P_1B</strain>
    </source>
</reference>
<feature type="transmembrane region" description="Helical" evidence="2">
    <location>
        <begin position="314"/>
        <end position="338"/>
    </location>
</feature>
<evidence type="ECO:0000313" key="4">
    <source>
        <dbReference type="EMBL" id="MDN4614408.1"/>
    </source>
</evidence>
<sequence length="428" mass="46595">MAEKTTSTRTGGTRLAALDGLRGLAAVVVLFHHALYTNPAFPGAPGGGDAPFGSAMWWISYTPLKLASAGVESVIVFFVLSGLVVTLPVIRHRGFDWVAYFPRRVVRLMVPVIASVLLAAVWVAAIPQRSMQPDGTWLSNSSTPNFGWEKIVTAIDLLGGDGQINNPLWSLRWELVFSLLLPVFAVAALAVRKWWIGGLLAACAITWLGARAGSGELEYLPAFFVGAVIAVRLEAVRNVAERINARWYRHLLWGTVALGSAMLLIAPWLVGPSIADMKELHFALRGLVPLAAGGLVLSALGWSPLRKVLETRPVQFTGTISFSLYLVHVPILIFSVYLFAGQPWIAGILFGMALAVLVSIAFTKLIEQRSHGWSKRVGAWASKRYATWFGPKEDAEAGEQQAERPGRAEHPARAEHSARREEQPAAQR</sequence>
<feature type="transmembrane region" description="Helical" evidence="2">
    <location>
        <begin position="66"/>
        <end position="87"/>
    </location>
</feature>
<keyword evidence="2" id="KW-0472">Membrane</keyword>
<protein>
    <submittedName>
        <fullName evidence="4">Acyltransferase</fullName>
        <ecNumber evidence="4">2.3.-.-</ecNumber>
    </submittedName>
</protein>
<name>A0ABT8KAC6_9MICO</name>
<evidence type="ECO:0000313" key="5">
    <source>
        <dbReference type="Proteomes" id="UP001174208"/>
    </source>
</evidence>
<feature type="domain" description="Acyltransferase 3" evidence="3">
    <location>
        <begin position="16"/>
        <end position="363"/>
    </location>
</feature>
<dbReference type="InterPro" id="IPR002656">
    <property type="entry name" value="Acyl_transf_3_dom"/>
</dbReference>
<feature type="transmembrane region" description="Helical" evidence="2">
    <location>
        <begin position="108"/>
        <end position="127"/>
    </location>
</feature>
<keyword evidence="4" id="KW-0012">Acyltransferase</keyword>
<dbReference type="Proteomes" id="UP001174208">
    <property type="component" value="Unassembled WGS sequence"/>
</dbReference>
<dbReference type="Pfam" id="PF01757">
    <property type="entry name" value="Acyl_transf_3"/>
    <property type="match status" value="1"/>
</dbReference>
<evidence type="ECO:0000259" key="3">
    <source>
        <dbReference type="Pfam" id="PF01757"/>
    </source>
</evidence>
<dbReference type="InterPro" id="IPR050879">
    <property type="entry name" value="Acyltransferase_3"/>
</dbReference>
<proteinExistence type="predicted"/>
<keyword evidence="5" id="KW-1185">Reference proteome</keyword>
<keyword evidence="2" id="KW-0812">Transmembrane</keyword>
<dbReference type="GO" id="GO:0016746">
    <property type="term" value="F:acyltransferase activity"/>
    <property type="evidence" value="ECO:0007669"/>
    <property type="project" value="UniProtKB-KW"/>
</dbReference>
<dbReference type="PANTHER" id="PTHR23028">
    <property type="entry name" value="ACETYLTRANSFERASE"/>
    <property type="match status" value="1"/>
</dbReference>